<comment type="caution">
    <text evidence="5">The sequence shown here is derived from an EMBL/GenBank/DDBJ whole genome shotgun (WGS) entry which is preliminary data.</text>
</comment>
<feature type="domain" description="Pyruvate carboxyltransferase" evidence="4">
    <location>
        <begin position="8"/>
        <end position="287"/>
    </location>
</feature>
<proteinExistence type="inferred from homology"/>
<keyword evidence="6" id="KW-1185">Reference proteome</keyword>
<evidence type="ECO:0000256" key="3">
    <source>
        <dbReference type="ARBA" id="ARBA00023239"/>
    </source>
</evidence>
<protein>
    <submittedName>
        <fullName evidence="5">Hydroxymethylglutaryl-CoA lyase</fullName>
    </submittedName>
</protein>
<dbReference type="RefSeq" id="WP_209376009.1">
    <property type="nucleotide sequence ID" value="NZ_JAGIZA010000015.1"/>
</dbReference>
<organism evidence="5 6">
    <name type="scientific">Roseomonas indoligenes</name>
    <dbReference type="NCBI Taxonomy" id="2820811"/>
    <lineage>
        <taxon>Bacteria</taxon>
        <taxon>Pseudomonadati</taxon>
        <taxon>Pseudomonadota</taxon>
        <taxon>Alphaproteobacteria</taxon>
        <taxon>Acetobacterales</taxon>
        <taxon>Roseomonadaceae</taxon>
        <taxon>Roseomonas</taxon>
    </lineage>
</organism>
<gene>
    <name evidence="5" type="ORF">J5Y10_20690</name>
</gene>
<dbReference type="CDD" id="cd07938">
    <property type="entry name" value="DRE_TIM_HMGL"/>
    <property type="match status" value="1"/>
</dbReference>
<name>A0A940MXH7_9PROT</name>
<sequence>MTDLPRRVSINEEGPREGFQIEPGPIPTADKVALIEALAATGLKHIQVASFVSPKLVPGWVDAEAAVAGFAPRPGVAYTALWFNAAGLERALAFKDRLHLAGSISLSASEAFSRKNLNRDRLGQVEAMRKQTAAHLAAGIPVNRIGVMAAFGCNFSGAVTPAQVFTAIEDGMGVAAEAGAAITRLSLADTMGWANPAQVERLVGEVRARWPEPEITLHLHDTRGLAVANAHAGLRMGVASFDATVGGLGGCPFAGHKGAPGNIASEELALLCEELGIETGIDLDALIEAGHLAERIVGHPLPSALLRGGSLRAFRERAAQAGHGVVA</sequence>
<dbReference type="GO" id="GO:0046872">
    <property type="term" value="F:metal ion binding"/>
    <property type="evidence" value="ECO:0007669"/>
    <property type="project" value="UniProtKB-KW"/>
</dbReference>
<dbReference type="AlphaFoldDB" id="A0A940MXH7"/>
<evidence type="ECO:0000256" key="2">
    <source>
        <dbReference type="ARBA" id="ARBA00022723"/>
    </source>
</evidence>
<dbReference type="PROSITE" id="PS50991">
    <property type="entry name" value="PYR_CT"/>
    <property type="match status" value="1"/>
</dbReference>
<evidence type="ECO:0000313" key="5">
    <source>
        <dbReference type="EMBL" id="MBP0495214.1"/>
    </source>
</evidence>
<dbReference type="InterPro" id="IPR043594">
    <property type="entry name" value="HMGL"/>
</dbReference>
<dbReference type="SUPFAM" id="SSF51569">
    <property type="entry name" value="Aldolase"/>
    <property type="match status" value="1"/>
</dbReference>
<dbReference type="Gene3D" id="3.20.20.70">
    <property type="entry name" value="Aldolase class I"/>
    <property type="match status" value="1"/>
</dbReference>
<keyword evidence="2" id="KW-0479">Metal-binding</keyword>
<reference evidence="5" key="1">
    <citation type="submission" date="2021-03" db="EMBL/GenBank/DDBJ databases">
        <authorList>
            <person name="So Y."/>
        </authorList>
    </citation>
    <scope>NUCLEOTIDE SEQUENCE</scope>
    <source>
        <strain evidence="5">SG15</strain>
    </source>
</reference>
<evidence type="ECO:0000259" key="4">
    <source>
        <dbReference type="PROSITE" id="PS50991"/>
    </source>
</evidence>
<evidence type="ECO:0000313" key="6">
    <source>
        <dbReference type="Proteomes" id="UP000677537"/>
    </source>
</evidence>
<dbReference type="GO" id="GO:0004419">
    <property type="term" value="F:hydroxymethylglutaryl-CoA lyase activity"/>
    <property type="evidence" value="ECO:0007669"/>
    <property type="project" value="TreeGrafter"/>
</dbReference>
<dbReference type="NCBIfam" id="NF004283">
    <property type="entry name" value="PRK05692.1"/>
    <property type="match status" value="1"/>
</dbReference>
<comment type="similarity">
    <text evidence="1">Belongs to the HMG-CoA lyase family.</text>
</comment>
<dbReference type="PANTHER" id="PTHR42738:SF7">
    <property type="entry name" value="HYDROXYMETHYLGLUTARYL-COA LYASE"/>
    <property type="match status" value="1"/>
</dbReference>
<dbReference type="Pfam" id="PF00682">
    <property type="entry name" value="HMGL-like"/>
    <property type="match status" value="1"/>
</dbReference>
<dbReference type="GO" id="GO:0006552">
    <property type="term" value="P:L-leucine catabolic process"/>
    <property type="evidence" value="ECO:0007669"/>
    <property type="project" value="TreeGrafter"/>
</dbReference>
<dbReference type="PANTHER" id="PTHR42738">
    <property type="entry name" value="HYDROXYMETHYLGLUTARYL-COA LYASE"/>
    <property type="match status" value="1"/>
</dbReference>
<dbReference type="GO" id="GO:0046951">
    <property type="term" value="P:ketone body biosynthetic process"/>
    <property type="evidence" value="ECO:0007669"/>
    <property type="project" value="TreeGrafter"/>
</dbReference>
<dbReference type="Proteomes" id="UP000677537">
    <property type="component" value="Unassembled WGS sequence"/>
</dbReference>
<evidence type="ECO:0000256" key="1">
    <source>
        <dbReference type="ARBA" id="ARBA00009405"/>
    </source>
</evidence>
<keyword evidence="3 5" id="KW-0456">Lyase</keyword>
<accession>A0A940MXH7</accession>
<dbReference type="InterPro" id="IPR000891">
    <property type="entry name" value="PYR_CT"/>
</dbReference>
<dbReference type="EMBL" id="JAGIZA010000015">
    <property type="protein sequence ID" value="MBP0495214.1"/>
    <property type="molecule type" value="Genomic_DNA"/>
</dbReference>
<dbReference type="InterPro" id="IPR013785">
    <property type="entry name" value="Aldolase_TIM"/>
</dbReference>